<comment type="subcellular location">
    <subcellularLocation>
        <location evidence="1 2 3">Nucleus</location>
    </subcellularLocation>
</comment>
<dbReference type="GO" id="GO:0000977">
    <property type="term" value="F:RNA polymerase II transcription regulatory region sequence-specific DNA binding"/>
    <property type="evidence" value="ECO:0007669"/>
    <property type="project" value="TreeGrafter"/>
</dbReference>
<evidence type="ECO:0000259" key="4">
    <source>
        <dbReference type="PROSITE" id="PS50071"/>
    </source>
</evidence>
<dbReference type="GO" id="GO:0000981">
    <property type="term" value="F:DNA-binding transcription factor activity, RNA polymerase II-specific"/>
    <property type="evidence" value="ECO:0007669"/>
    <property type="project" value="TreeGrafter"/>
</dbReference>
<keyword evidence="2 3" id="KW-0238">DNA-binding</keyword>
<dbReference type="PANTHER" id="PTHR24329:SF543">
    <property type="entry name" value="FI01017P-RELATED"/>
    <property type="match status" value="1"/>
</dbReference>
<proteinExistence type="predicted"/>
<dbReference type="PROSITE" id="PS50071">
    <property type="entry name" value="HOMEOBOX_2"/>
    <property type="match status" value="1"/>
</dbReference>
<dbReference type="PANTHER" id="PTHR24329">
    <property type="entry name" value="HOMEOBOX PROTEIN ARISTALESS"/>
    <property type="match status" value="1"/>
</dbReference>
<dbReference type="EMBL" id="CAJOBI010217089">
    <property type="protein sequence ID" value="CAF5032338.1"/>
    <property type="molecule type" value="Genomic_DNA"/>
</dbReference>
<protein>
    <recommendedName>
        <fullName evidence="4">Homeobox domain-containing protein</fullName>
    </recommendedName>
</protein>
<dbReference type="EMBL" id="CAJOBI010218610">
    <property type="protein sequence ID" value="CAF5035780.1"/>
    <property type="molecule type" value="Genomic_DNA"/>
</dbReference>
<sequence>SDSLSGYSDDENHKRKQRRYRTTFTSFQLEELEKAFQRTHYPDVFM</sequence>
<keyword evidence="2 3" id="KW-0539">Nucleus</keyword>
<dbReference type="InterPro" id="IPR050649">
    <property type="entry name" value="Paired_Homeobox_TFs"/>
</dbReference>
<reference evidence="5" key="1">
    <citation type="submission" date="2021-02" db="EMBL/GenBank/DDBJ databases">
        <authorList>
            <person name="Nowell W R."/>
        </authorList>
    </citation>
    <scope>NUCLEOTIDE SEQUENCE</scope>
</reference>
<keyword evidence="2 3" id="KW-0371">Homeobox</keyword>
<evidence type="ECO:0000313" key="7">
    <source>
        <dbReference type="Proteomes" id="UP000676336"/>
    </source>
</evidence>
<evidence type="ECO:0000313" key="6">
    <source>
        <dbReference type="EMBL" id="CAF5035780.1"/>
    </source>
</evidence>
<dbReference type="Proteomes" id="UP000676336">
    <property type="component" value="Unassembled WGS sequence"/>
</dbReference>
<evidence type="ECO:0000256" key="3">
    <source>
        <dbReference type="RuleBase" id="RU000682"/>
    </source>
</evidence>
<feature type="non-terminal residue" evidence="5">
    <location>
        <position position="46"/>
    </location>
</feature>
<accession>A0A8S3DQ60</accession>
<dbReference type="InterPro" id="IPR009057">
    <property type="entry name" value="Homeodomain-like_sf"/>
</dbReference>
<gene>
    <name evidence="5" type="ORF">SMN809_LOCUS58191</name>
    <name evidence="6" type="ORF">SMN809_LOCUS58376</name>
</gene>
<evidence type="ECO:0000256" key="2">
    <source>
        <dbReference type="PROSITE-ProRule" id="PRU00108"/>
    </source>
</evidence>
<evidence type="ECO:0000256" key="1">
    <source>
        <dbReference type="ARBA" id="ARBA00004123"/>
    </source>
</evidence>
<dbReference type="CDD" id="cd00086">
    <property type="entry name" value="homeodomain"/>
    <property type="match status" value="1"/>
</dbReference>
<dbReference type="AlphaFoldDB" id="A0A8S3DQ60"/>
<organism evidence="5 7">
    <name type="scientific">Rotaria magnacalcarata</name>
    <dbReference type="NCBI Taxonomy" id="392030"/>
    <lineage>
        <taxon>Eukaryota</taxon>
        <taxon>Metazoa</taxon>
        <taxon>Spiralia</taxon>
        <taxon>Gnathifera</taxon>
        <taxon>Rotifera</taxon>
        <taxon>Eurotatoria</taxon>
        <taxon>Bdelloidea</taxon>
        <taxon>Philodinida</taxon>
        <taxon>Philodinidae</taxon>
        <taxon>Rotaria</taxon>
    </lineage>
</organism>
<feature type="domain" description="Homeobox" evidence="4">
    <location>
        <begin position="15"/>
        <end position="46"/>
    </location>
</feature>
<dbReference type="Pfam" id="PF00046">
    <property type="entry name" value="Homeodomain"/>
    <property type="match status" value="1"/>
</dbReference>
<name>A0A8S3DQ60_9BILA</name>
<comment type="caution">
    <text evidence="5">The sequence shown here is derived from an EMBL/GenBank/DDBJ whole genome shotgun (WGS) entry which is preliminary data.</text>
</comment>
<dbReference type="GO" id="GO:0005634">
    <property type="term" value="C:nucleus"/>
    <property type="evidence" value="ECO:0007669"/>
    <property type="project" value="UniProtKB-SubCell"/>
</dbReference>
<feature type="non-terminal residue" evidence="5">
    <location>
        <position position="1"/>
    </location>
</feature>
<dbReference type="Gene3D" id="1.10.10.60">
    <property type="entry name" value="Homeodomain-like"/>
    <property type="match status" value="1"/>
</dbReference>
<evidence type="ECO:0000313" key="5">
    <source>
        <dbReference type="EMBL" id="CAF5032338.1"/>
    </source>
</evidence>
<dbReference type="SUPFAM" id="SSF46689">
    <property type="entry name" value="Homeodomain-like"/>
    <property type="match status" value="1"/>
</dbReference>
<dbReference type="InterPro" id="IPR001356">
    <property type="entry name" value="HD"/>
</dbReference>